<dbReference type="SUPFAM" id="SSF53639">
    <property type="entry name" value="AraD/HMP-PK domain-like"/>
    <property type="match status" value="1"/>
</dbReference>
<evidence type="ECO:0000259" key="2">
    <source>
        <dbReference type="SMART" id="SM01007"/>
    </source>
</evidence>
<comment type="similarity">
    <text evidence="1">Belongs to the aldolase class II family.</text>
</comment>
<dbReference type="Pfam" id="PF00596">
    <property type="entry name" value="Aldolase_II"/>
    <property type="match status" value="1"/>
</dbReference>
<dbReference type="PANTHER" id="PTHR10672:SF3">
    <property type="entry name" value="PROTEIN HU-LI TAI SHAO"/>
    <property type="match status" value="1"/>
</dbReference>
<organism evidence="3 4">
    <name type="scientific">Acuticoccus mangrovi</name>
    <dbReference type="NCBI Taxonomy" id="2796142"/>
    <lineage>
        <taxon>Bacteria</taxon>
        <taxon>Pseudomonadati</taxon>
        <taxon>Pseudomonadota</taxon>
        <taxon>Alphaproteobacteria</taxon>
        <taxon>Hyphomicrobiales</taxon>
        <taxon>Amorphaceae</taxon>
        <taxon>Acuticoccus</taxon>
    </lineage>
</organism>
<accession>A0A934IQY7</accession>
<gene>
    <name evidence="3" type="ORF">JCR33_15420</name>
</gene>
<comment type="caution">
    <text evidence="3">The sequence shown here is derived from an EMBL/GenBank/DDBJ whole genome shotgun (WGS) entry which is preliminary data.</text>
</comment>
<dbReference type="InterPro" id="IPR051017">
    <property type="entry name" value="Aldolase-II_Adducin_sf"/>
</dbReference>
<dbReference type="InterPro" id="IPR001303">
    <property type="entry name" value="Aldolase_II/adducin_N"/>
</dbReference>
<dbReference type="PANTHER" id="PTHR10672">
    <property type="entry name" value="ADDUCIN"/>
    <property type="match status" value="1"/>
</dbReference>
<name>A0A934IQY7_9HYPH</name>
<dbReference type="EMBL" id="JAEKJA010000012">
    <property type="protein sequence ID" value="MBJ3777096.1"/>
    <property type="molecule type" value="Genomic_DNA"/>
</dbReference>
<feature type="domain" description="Class II aldolase/adducin N-terminal" evidence="2">
    <location>
        <begin position="14"/>
        <end position="191"/>
    </location>
</feature>
<dbReference type="AlphaFoldDB" id="A0A934IQY7"/>
<evidence type="ECO:0000313" key="3">
    <source>
        <dbReference type="EMBL" id="MBJ3777096.1"/>
    </source>
</evidence>
<evidence type="ECO:0000256" key="1">
    <source>
        <dbReference type="ARBA" id="ARBA00037961"/>
    </source>
</evidence>
<protein>
    <submittedName>
        <fullName evidence="3">Class II aldolase/adducin family protein</fullName>
    </submittedName>
</protein>
<dbReference type="SMART" id="SM01007">
    <property type="entry name" value="Aldolase_II"/>
    <property type="match status" value="1"/>
</dbReference>
<dbReference type="InterPro" id="IPR036409">
    <property type="entry name" value="Aldolase_II/adducin_N_sf"/>
</dbReference>
<evidence type="ECO:0000313" key="4">
    <source>
        <dbReference type="Proteomes" id="UP000609531"/>
    </source>
</evidence>
<dbReference type="Gene3D" id="3.40.225.10">
    <property type="entry name" value="Class II aldolase/adducin N-terminal domain"/>
    <property type="match status" value="1"/>
</dbReference>
<dbReference type="RefSeq" id="WP_198882993.1">
    <property type="nucleotide sequence ID" value="NZ_JAEKJA010000012.1"/>
</dbReference>
<sequence>MDAERLTDEAAARLALAAAHRIIDAFGWTSLVSNHLTLRVPGDPDYFLIKPHELLFEEVTASSLIRLHIDQVSDESSNVNAAGYAIHSALLRARPDLNALAHIHSDAGMSVSALKGGLLFMTQASMRFFDRLSYHQYDGISDLSEGEQLCKDLGQNRAMILRNHGLLTTGRSIGEAVVDMYYLVTACRTQLDAQASGDPIIIPDAATCAQAAGQWDAYDREGGKAEWPALIRMIERRDASYRD</sequence>
<dbReference type="GO" id="GO:0051015">
    <property type="term" value="F:actin filament binding"/>
    <property type="evidence" value="ECO:0007669"/>
    <property type="project" value="TreeGrafter"/>
</dbReference>
<dbReference type="Proteomes" id="UP000609531">
    <property type="component" value="Unassembled WGS sequence"/>
</dbReference>
<proteinExistence type="inferred from homology"/>
<dbReference type="NCBIfam" id="NF005451">
    <property type="entry name" value="PRK07044.1"/>
    <property type="match status" value="1"/>
</dbReference>
<dbReference type="GO" id="GO:0005856">
    <property type="term" value="C:cytoskeleton"/>
    <property type="evidence" value="ECO:0007669"/>
    <property type="project" value="TreeGrafter"/>
</dbReference>
<reference evidence="3" key="1">
    <citation type="submission" date="2020-12" db="EMBL/GenBank/DDBJ databases">
        <title>Bacterial taxonomy.</title>
        <authorList>
            <person name="Pan X."/>
        </authorList>
    </citation>
    <scope>NUCLEOTIDE SEQUENCE</scope>
    <source>
        <strain evidence="3">B2012</strain>
    </source>
</reference>
<keyword evidence="4" id="KW-1185">Reference proteome</keyword>